<dbReference type="GO" id="GO:0046961">
    <property type="term" value="F:proton-transporting ATPase activity, rotational mechanism"/>
    <property type="evidence" value="ECO:0007669"/>
    <property type="project" value="TreeGrafter"/>
</dbReference>
<sequence>MPQLNPEFFVSQLFWLIVTFSFLLVFLWRISLPRIGNVLEKRERKISEDLTAAKELQVEAEKIQDTIENQLKQARADASDMIKSSSLSLQDKAQVELTKLDKELDAKIEQSAETIEKNKNESVSKIQSQINEITKLTLSKVVSFDISNDEIKSAIKNTERPIN</sequence>
<evidence type="ECO:0000256" key="4">
    <source>
        <dbReference type="ARBA" id="ARBA00022547"/>
    </source>
</evidence>
<keyword evidence="8" id="KW-0406">Ion transport</keyword>
<evidence type="ECO:0000256" key="7">
    <source>
        <dbReference type="ARBA" id="ARBA00022989"/>
    </source>
</evidence>
<evidence type="ECO:0000256" key="12">
    <source>
        <dbReference type="SAM" id="Phobius"/>
    </source>
</evidence>
<dbReference type="EMBL" id="UINC01047401">
    <property type="protein sequence ID" value="SVB56641.1"/>
    <property type="molecule type" value="Genomic_DNA"/>
</dbReference>
<evidence type="ECO:0000256" key="6">
    <source>
        <dbReference type="ARBA" id="ARBA00022781"/>
    </source>
</evidence>
<comment type="similarity">
    <text evidence="2">Belongs to the ATPase B chain family.</text>
</comment>
<feature type="transmembrane region" description="Helical" evidence="12">
    <location>
        <begin position="12"/>
        <end position="32"/>
    </location>
</feature>
<keyword evidence="4" id="KW-0138">CF(0)</keyword>
<organism evidence="13">
    <name type="scientific">marine metagenome</name>
    <dbReference type="NCBI Taxonomy" id="408172"/>
    <lineage>
        <taxon>unclassified sequences</taxon>
        <taxon>metagenomes</taxon>
        <taxon>ecological metagenomes</taxon>
    </lineage>
</organism>
<dbReference type="InterPro" id="IPR002146">
    <property type="entry name" value="ATP_synth_b/b'su_bac/chlpt"/>
</dbReference>
<evidence type="ECO:0000256" key="5">
    <source>
        <dbReference type="ARBA" id="ARBA00022692"/>
    </source>
</evidence>
<keyword evidence="7 12" id="KW-1133">Transmembrane helix</keyword>
<dbReference type="HAMAP" id="MF_01398">
    <property type="entry name" value="ATP_synth_b_bprime"/>
    <property type="match status" value="1"/>
</dbReference>
<dbReference type="PANTHER" id="PTHR33445:SF2">
    <property type="entry name" value="ATP SYNTHASE SUBUNIT B', CHLOROPLASTIC"/>
    <property type="match status" value="1"/>
</dbReference>
<dbReference type="InterPro" id="IPR050059">
    <property type="entry name" value="ATP_synthase_B_chain"/>
</dbReference>
<keyword evidence="6" id="KW-0375">Hydrogen ion transport</keyword>
<name>A0A382F3D5_9ZZZZ</name>
<dbReference type="AlphaFoldDB" id="A0A382F3D5"/>
<keyword evidence="11" id="KW-0175">Coiled coil</keyword>
<dbReference type="Pfam" id="PF00430">
    <property type="entry name" value="ATP-synt_B"/>
    <property type="match status" value="1"/>
</dbReference>
<comment type="function">
    <text evidence="10">F(1)F(0) ATP synthase produces ATP from ADP in the presence of a proton or sodium gradient. F-type ATPases consist of two structural domains, F(1) containing the extramembraneous catalytic core and F(0) containing the membrane proton channel, linked together by a central stalk and a peripheral stalk. During catalysis, ATP synthesis in the catalytic domain of F(1) is coupled via a rotary mechanism of the central stalk subunits to proton translocation.</text>
</comment>
<evidence type="ECO:0008006" key="14">
    <source>
        <dbReference type="Google" id="ProtNLM"/>
    </source>
</evidence>
<evidence type="ECO:0000256" key="8">
    <source>
        <dbReference type="ARBA" id="ARBA00023065"/>
    </source>
</evidence>
<evidence type="ECO:0000256" key="11">
    <source>
        <dbReference type="SAM" id="Coils"/>
    </source>
</evidence>
<gene>
    <name evidence="13" type="ORF">METZ01_LOCUS209495</name>
</gene>
<comment type="subcellular location">
    <subcellularLocation>
        <location evidence="1">Membrane</location>
        <topology evidence="1">Single-pass membrane protein</topology>
    </subcellularLocation>
</comment>
<feature type="coiled-coil region" evidence="11">
    <location>
        <begin position="53"/>
        <end position="110"/>
    </location>
</feature>
<keyword evidence="5 12" id="KW-0812">Transmembrane</keyword>
<evidence type="ECO:0000256" key="1">
    <source>
        <dbReference type="ARBA" id="ARBA00004167"/>
    </source>
</evidence>
<dbReference type="PANTHER" id="PTHR33445">
    <property type="entry name" value="ATP SYNTHASE SUBUNIT B', CHLOROPLASTIC"/>
    <property type="match status" value="1"/>
</dbReference>
<dbReference type="GO" id="GO:0015986">
    <property type="term" value="P:proton motive force-driven ATP synthesis"/>
    <property type="evidence" value="ECO:0007669"/>
    <property type="project" value="InterPro"/>
</dbReference>
<evidence type="ECO:0000313" key="13">
    <source>
        <dbReference type="EMBL" id="SVB56641.1"/>
    </source>
</evidence>
<reference evidence="13" key="1">
    <citation type="submission" date="2018-05" db="EMBL/GenBank/DDBJ databases">
        <authorList>
            <person name="Lanie J.A."/>
            <person name="Ng W.-L."/>
            <person name="Kazmierczak K.M."/>
            <person name="Andrzejewski T.M."/>
            <person name="Davidsen T.M."/>
            <person name="Wayne K.J."/>
            <person name="Tettelin H."/>
            <person name="Glass J.I."/>
            <person name="Rusch D."/>
            <person name="Podicherti R."/>
            <person name="Tsui H.-C.T."/>
            <person name="Winkler M.E."/>
        </authorList>
    </citation>
    <scope>NUCLEOTIDE SEQUENCE</scope>
</reference>
<keyword evidence="3" id="KW-0813">Transport</keyword>
<evidence type="ECO:0000256" key="2">
    <source>
        <dbReference type="ARBA" id="ARBA00005513"/>
    </source>
</evidence>
<dbReference type="GO" id="GO:0045259">
    <property type="term" value="C:proton-transporting ATP synthase complex"/>
    <property type="evidence" value="ECO:0007669"/>
    <property type="project" value="UniProtKB-KW"/>
</dbReference>
<protein>
    <recommendedName>
        <fullName evidence="14">ATP synthase YMF19-like N-terminal domain-containing protein</fullName>
    </recommendedName>
</protein>
<keyword evidence="9 12" id="KW-0472">Membrane</keyword>
<evidence type="ECO:0000256" key="9">
    <source>
        <dbReference type="ARBA" id="ARBA00023136"/>
    </source>
</evidence>
<evidence type="ECO:0000256" key="10">
    <source>
        <dbReference type="ARBA" id="ARBA00025198"/>
    </source>
</evidence>
<accession>A0A382F3D5</accession>
<proteinExistence type="inferred from homology"/>
<evidence type="ECO:0000256" key="3">
    <source>
        <dbReference type="ARBA" id="ARBA00022448"/>
    </source>
</evidence>
<dbReference type="Gene3D" id="6.10.250.1580">
    <property type="match status" value="1"/>
</dbReference>
<dbReference type="CDD" id="cd06503">
    <property type="entry name" value="ATP-synt_Fo_b"/>
    <property type="match status" value="1"/>
</dbReference>